<reference evidence="1" key="1">
    <citation type="submission" date="2014-11" db="EMBL/GenBank/DDBJ databases">
        <authorList>
            <person name="Amaro Gonzalez C."/>
        </authorList>
    </citation>
    <scope>NUCLEOTIDE SEQUENCE</scope>
</reference>
<name>A0A0E9RLI9_ANGAN</name>
<evidence type="ECO:0000313" key="1">
    <source>
        <dbReference type="EMBL" id="JAH29687.1"/>
    </source>
</evidence>
<accession>A0A0E9RLI9</accession>
<dbReference type="EMBL" id="GBXM01078890">
    <property type="protein sequence ID" value="JAH29687.1"/>
    <property type="molecule type" value="Transcribed_RNA"/>
</dbReference>
<sequence length="41" mass="5190">MTISRYVEGHPENVSNNLVDYYYYYYYYYCCTFRIQYGSMR</sequence>
<protein>
    <submittedName>
        <fullName evidence="1">Uncharacterized protein</fullName>
    </submittedName>
</protein>
<organism evidence="1">
    <name type="scientific">Anguilla anguilla</name>
    <name type="common">European freshwater eel</name>
    <name type="synonym">Muraena anguilla</name>
    <dbReference type="NCBI Taxonomy" id="7936"/>
    <lineage>
        <taxon>Eukaryota</taxon>
        <taxon>Metazoa</taxon>
        <taxon>Chordata</taxon>
        <taxon>Craniata</taxon>
        <taxon>Vertebrata</taxon>
        <taxon>Euteleostomi</taxon>
        <taxon>Actinopterygii</taxon>
        <taxon>Neopterygii</taxon>
        <taxon>Teleostei</taxon>
        <taxon>Anguilliformes</taxon>
        <taxon>Anguillidae</taxon>
        <taxon>Anguilla</taxon>
    </lineage>
</organism>
<proteinExistence type="predicted"/>
<dbReference type="AlphaFoldDB" id="A0A0E9RLI9"/>
<reference evidence="1" key="2">
    <citation type="journal article" date="2015" name="Fish Shellfish Immunol.">
        <title>Early steps in the European eel (Anguilla anguilla)-Vibrio vulnificus interaction in the gills: Role of the RtxA13 toxin.</title>
        <authorList>
            <person name="Callol A."/>
            <person name="Pajuelo D."/>
            <person name="Ebbesson L."/>
            <person name="Teles M."/>
            <person name="MacKenzie S."/>
            <person name="Amaro C."/>
        </authorList>
    </citation>
    <scope>NUCLEOTIDE SEQUENCE</scope>
</reference>